<dbReference type="EMBL" id="SOEO01000001">
    <property type="protein sequence ID" value="TDX86260.1"/>
    <property type="molecule type" value="Genomic_DNA"/>
</dbReference>
<comment type="caution">
    <text evidence="2">The sequence shown here is derived from an EMBL/GenBank/DDBJ whole genome shotgun (WGS) entry which is preliminary data.</text>
</comment>
<keyword evidence="1" id="KW-0732">Signal</keyword>
<gene>
    <name evidence="2" type="ORF">B0I22_0372</name>
</gene>
<reference evidence="2 3" key="1">
    <citation type="submission" date="2019-03" db="EMBL/GenBank/DDBJ databases">
        <title>Genomic Encyclopedia of Type Strains, Phase III (KMG-III): the genomes of soil and plant-associated and newly described type strains.</title>
        <authorList>
            <person name="Whitman W."/>
        </authorList>
    </citation>
    <scope>NUCLEOTIDE SEQUENCE [LARGE SCALE GENOMIC DNA]</scope>
    <source>
        <strain evidence="2 3">CGMCC 1.12802</strain>
    </source>
</reference>
<name>A0A4R8I9S1_9FLAO</name>
<evidence type="ECO:0000313" key="3">
    <source>
        <dbReference type="Proteomes" id="UP000295313"/>
    </source>
</evidence>
<feature type="chain" id="PRO_5021020101" evidence="1">
    <location>
        <begin position="21"/>
        <end position="206"/>
    </location>
</feature>
<keyword evidence="3" id="KW-1185">Reference proteome</keyword>
<protein>
    <submittedName>
        <fullName evidence="2">Uncharacterized protein DUF3575</fullName>
    </submittedName>
</protein>
<dbReference type="AlphaFoldDB" id="A0A4R8I9S1"/>
<dbReference type="InterPro" id="IPR021958">
    <property type="entry name" value="DUF3575"/>
</dbReference>
<dbReference type="RefSeq" id="WP_133942889.1">
    <property type="nucleotide sequence ID" value="NZ_SOEO01000001.1"/>
</dbReference>
<evidence type="ECO:0000313" key="2">
    <source>
        <dbReference type="EMBL" id="TDX86260.1"/>
    </source>
</evidence>
<sequence>MKKILSLSLLSFAIFSFAQKNETYVKANALFLPVGMLNIGVEHGFTDHITGQADVFISPWKSFAGKHAQVYMLGFNGRYYFNEAFKKFYVGIDVSAANFNIQKYGYWNDNNYVRKDGEVTPYINSNLYQKGYSFILGAMAGYQFKCTERLNLDLYIGVGTMQSFYKGYDKISGDRYDAGSDSMDREMNRSGEWLPYKGGLMLSYKL</sequence>
<dbReference type="OrthoDB" id="1001751at2"/>
<dbReference type="Pfam" id="PF12099">
    <property type="entry name" value="DUF3575"/>
    <property type="match status" value="1"/>
</dbReference>
<accession>A0A4R8I9S1</accession>
<dbReference type="Proteomes" id="UP000295313">
    <property type="component" value="Unassembled WGS sequence"/>
</dbReference>
<feature type="signal peptide" evidence="1">
    <location>
        <begin position="1"/>
        <end position="20"/>
    </location>
</feature>
<proteinExistence type="predicted"/>
<evidence type="ECO:0000256" key="1">
    <source>
        <dbReference type="SAM" id="SignalP"/>
    </source>
</evidence>
<organism evidence="2 3">
    <name type="scientific">Epilithonimonas xixisoli</name>
    <dbReference type="NCBI Taxonomy" id="1476462"/>
    <lineage>
        <taxon>Bacteria</taxon>
        <taxon>Pseudomonadati</taxon>
        <taxon>Bacteroidota</taxon>
        <taxon>Flavobacteriia</taxon>
        <taxon>Flavobacteriales</taxon>
        <taxon>Weeksellaceae</taxon>
        <taxon>Chryseobacterium group</taxon>
        <taxon>Epilithonimonas</taxon>
    </lineage>
</organism>